<evidence type="ECO:0000313" key="4">
    <source>
        <dbReference type="Proteomes" id="UP001519305"/>
    </source>
</evidence>
<accession>A0ABS4U468</accession>
<dbReference type="RefSeq" id="WP_209651628.1">
    <property type="nucleotide sequence ID" value="NZ_CP047357.1"/>
</dbReference>
<dbReference type="InterPro" id="IPR017946">
    <property type="entry name" value="PLC-like_Pdiesterase_TIM-brl"/>
</dbReference>
<feature type="compositionally biased region" description="Basic and acidic residues" evidence="1">
    <location>
        <begin position="310"/>
        <end position="331"/>
    </location>
</feature>
<evidence type="ECO:0000259" key="2">
    <source>
        <dbReference type="PROSITE" id="PS51704"/>
    </source>
</evidence>
<organism evidence="3 4">
    <name type="scientific">Corynebacterium freneyi</name>
    <dbReference type="NCBI Taxonomy" id="134034"/>
    <lineage>
        <taxon>Bacteria</taxon>
        <taxon>Bacillati</taxon>
        <taxon>Actinomycetota</taxon>
        <taxon>Actinomycetes</taxon>
        <taxon>Mycobacteriales</taxon>
        <taxon>Corynebacteriaceae</taxon>
        <taxon>Corynebacterium</taxon>
    </lineage>
</organism>
<reference evidence="3 4" key="1">
    <citation type="submission" date="2021-03" db="EMBL/GenBank/DDBJ databases">
        <title>Sequencing the genomes of 1000 actinobacteria strains.</title>
        <authorList>
            <person name="Klenk H.-P."/>
        </authorList>
    </citation>
    <scope>NUCLEOTIDE SEQUENCE [LARGE SCALE GENOMIC DNA]</scope>
    <source>
        <strain evidence="3 4">DSM 44506</strain>
    </source>
</reference>
<gene>
    <name evidence="3" type="ORF">JOF33_000145</name>
</gene>
<name>A0ABS4U468_9CORY</name>
<evidence type="ECO:0000256" key="1">
    <source>
        <dbReference type="SAM" id="MobiDB-lite"/>
    </source>
</evidence>
<dbReference type="Pfam" id="PF03009">
    <property type="entry name" value="GDPD"/>
    <property type="match status" value="1"/>
</dbReference>
<feature type="region of interest" description="Disordered" evidence="1">
    <location>
        <begin position="285"/>
        <end position="343"/>
    </location>
</feature>
<dbReference type="GO" id="GO:0008889">
    <property type="term" value="F:glycerophosphodiester phosphodiesterase activity"/>
    <property type="evidence" value="ECO:0007669"/>
    <property type="project" value="UniProtKB-EC"/>
</dbReference>
<protein>
    <submittedName>
        <fullName evidence="3">Glycerophosphoryl diester phosphodiesterase</fullName>
        <ecNumber evidence="3">3.1.4.46</ecNumber>
    </submittedName>
</protein>
<comment type="caution">
    <text evidence="3">The sequence shown here is derived from an EMBL/GenBank/DDBJ whole genome shotgun (WGS) entry which is preliminary data.</text>
</comment>
<proteinExistence type="predicted"/>
<keyword evidence="4" id="KW-1185">Reference proteome</keyword>
<dbReference type="EC" id="3.1.4.46" evidence="3"/>
<dbReference type="InterPro" id="IPR030395">
    <property type="entry name" value="GP_PDE_dom"/>
</dbReference>
<dbReference type="PANTHER" id="PTHR46211">
    <property type="entry name" value="GLYCEROPHOSPHORYL DIESTER PHOSPHODIESTERASE"/>
    <property type="match status" value="1"/>
</dbReference>
<dbReference type="Gene3D" id="3.20.20.190">
    <property type="entry name" value="Phosphatidylinositol (PI) phosphodiesterase"/>
    <property type="match status" value="1"/>
</dbReference>
<keyword evidence="3" id="KW-0378">Hydrolase</keyword>
<dbReference type="SUPFAM" id="SSF51695">
    <property type="entry name" value="PLC-like phosphodiesterases"/>
    <property type="match status" value="1"/>
</dbReference>
<dbReference type="PROSITE" id="PS51704">
    <property type="entry name" value="GP_PDE"/>
    <property type="match status" value="1"/>
</dbReference>
<evidence type="ECO:0000313" key="3">
    <source>
        <dbReference type="EMBL" id="MBP2331446.1"/>
    </source>
</evidence>
<dbReference type="Proteomes" id="UP001519305">
    <property type="component" value="Unassembled WGS sequence"/>
</dbReference>
<feature type="domain" description="GP-PDE" evidence="2">
    <location>
        <begin position="1"/>
        <end position="235"/>
    </location>
</feature>
<dbReference type="PANTHER" id="PTHR46211:SF13">
    <property type="entry name" value="GLYCEROPHOSPHODIESTER PHOSPHODIESTERASE 1-RELATED"/>
    <property type="match status" value="1"/>
</dbReference>
<sequence length="343" mass="37261">MEIIAHRGASGAHPEHTIGAYEAAVAEGADGVECDIRLTADGHLICMHDRTLNRTTDGSGAVGATTLEQIRRLNAGTWEKPQPVLEFDTFLEFAVANPEIGLFIETKHPVSTGLRTERVLRERLRHFGLDRDPRTRIISFAARSINAVGEMLPDLERIQLVKAPGARTAMQRYLGGPTAMGVDMYGARRDPMGMMSWNLPLYCWLAKTDVDVTYAKARGIDWLATDWPARARKALDSMPRVGGFDAATTAAMTSGMGEREARAARAERAHRAADLIAAQDTATAEAQGTPLSDFGADDSSPEVPLAQRDTGLRPEDAVDFDRDSLRPEDVTRTVAKPGTGTSH</sequence>
<dbReference type="EMBL" id="JAGINY010000001">
    <property type="protein sequence ID" value="MBP2331446.1"/>
    <property type="molecule type" value="Genomic_DNA"/>
</dbReference>